<evidence type="ECO:0000256" key="1">
    <source>
        <dbReference type="ARBA" id="ARBA00001974"/>
    </source>
</evidence>
<dbReference type="SUPFAM" id="SSF51905">
    <property type="entry name" value="FAD/NAD(P)-binding domain"/>
    <property type="match status" value="1"/>
</dbReference>
<evidence type="ECO:0000313" key="6">
    <source>
        <dbReference type="EMBL" id="GAA5115281.1"/>
    </source>
</evidence>
<dbReference type="Pfam" id="PF01266">
    <property type="entry name" value="DAO"/>
    <property type="match status" value="1"/>
</dbReference>
<proteinExistence type="predicted"/>
<dbReference type="NCBIfam" id="NF008425">
    <property type="entry name" value="PRK11259.1"/>
    <property type="match status" value="1"/>
</dbReference>
<comment type="caution">
    <text evidence="6">The sequence shown here is derived from an EMBL/GenBank/DDBJ whole genome shotgun (WGS) entry which is preliminary data.</text>
</comment>
<evidence type="ECO:0000259" key="5">
    <source>
        <dbReference type="Pfam" id="PF01266"/>
    </source>
</evidence>
<feature type="domain" description="FAD dependent oxidoreductase" evidence="5">
    <location>
        <begin position="6"/>
        <end position="363"/>
    </location>
</feature>
<dbReference type="PANTHER" id="PTHR10961">
    <property type="entry name" value="PEROXISOMAL SARCOSINE OXIDASE"/>
    <property type="match status" value="1"/>
</dbReference>
<dbReference type="Gene3D" id="3.30.9.10">
    <property type="entry name" value="D-Amino Acid Oxidase, subunit A, domain 2"/>
    <property type="match status" value="1"/>
</dbReference>
<dbReference type="PANTHER" id="PTHR10961:SF7">
    <property type="entry name" value="FAD DEPENDENT OXIDOREDUCTASE DOMAIN-CONTAINING PROTEIN"/>
    <property type="match status" value="1"/>
</dbReference>
<dbReference type="InterPro" id="IPR036188">
    <property type="entry name" value="FAD/NAD-bd_sf"/>
</dbReference>
<keyword evidence="3" id="KW-0274">FAD</keyword>
<dbReference type="RefSeq" id="WP_345603963.1">
    <property type="nucleotide sequence ID" value="NZ_BAABJO010000004.1"/>
</dbReference>
<dbReference type="Gene3D" id="3.50.50.60">
    <property type="entry name" value="FAD/NAD(P)-binding domain"/>
    <property type="match status" value="1"/>
</dbReference>
<evidence type="ECO:0000256" key="4">
    <source>
        <dbReference type="ARBA" id="ARBA00023002"/>
    </source>
</evidence>
<sequence length="394" mass="42874">MSRHRAVVVGLGGLGSAALHRLATELGPGVLGIEQFDLGHHRGASQDHSRIIRLAQHQAEYAALAAPAYQAWAEVEAESGQRIVTRTGGLVIEDRDARRATDTGSRNIEGYTAVFDRFGVAYELLDAQELVDRWPQFRVGGSEQALYQSESGIVDAARANAVHVALARAHGAEVRTRTPVRAVRPDGAGVAVVTDDGTVLADRVVVAADAWTNQVLAESGVRLPLTVLREQVTYYATPHLAEFAPERFPVFMWHGHHNFYGVPVYGEVATKLGQHMGGDETTADDRSFEPDPVRRARYAEFVARHIPRFGGPELYSKTCLYTVPPDQGFVLDRLPGHPQIVVAIGAGHAFKFAALIGGLLADLALDREPAHPIDRFTITRPALTDPAFPRSFHV</sequence>
<dbReference type="EMBL" id="BAABJO010000004">
    <property type="protein sequence ID" value="GAA5115281.1"/>
    <property type="molecule type" value="Genomic_DNA"/>
</dbReference>
<gene>
    <name evidence="6" type="primary">solA_1</name>
    <name evidence="6" type="ORF">GCM10023320_13860</name>
</gene>
<keyword evidence="4" id="KW-0560">Oxidoreductase</keyword>
<comment type="cofactor">
    <cofactor evidence="1">
        <name>FAD</name>
        <dbReference type="ChEBI" id="CHEBI:57692"/>
    </cofactor>
</comment>
<dbReference type="SUPFAM" id="SSF54373">
    <property type="entry name" value="FAD-linked reductases, C-terminal domain"/>
    <property type="match status" value="1"/>
</dbReference>
<organism evidence="6 7">
    <name type="scientific">Pseudonocardia adelaidensis</name>
    <dbReference type="NCBI Taxonomy" id="648754"/>
    <lineage>
        <taxon>Bacteria</taxon>
        <taxon>Bacillati</taxon>
        <taxon>Actinomycetota</taxon>
        <taxon>Actinomycetes</taxon>
        <taxon>Pseudonocardiales</taxon>
        <taxon>Pseudonocardiaceae</taxon>
        <taxon>Pseudonocardia</taxon>
    </lineage>
</organism>
<dbReference type="InterPro" id="IPR006076">
    <property type="entry name" value="FAD-dep_OxRdtase"/>
</dbReference>
<name>A0ABP9NFD1_9PSEU</name>
<keyword evidence="7" id="KW-1185">Reference proteome</keyword>
<dbReference type="Proteomes" id="UP001500804">
    <property type="component" value="Unassembled WGS sequence"/>
</dbReference>
<accession>A0ABP9NFD1</accession>
<reference evidence="7" key="1">
    <citation type="journal article" date="2019" name="Int. J. Syst. Evol. Microbiol.">
        <title>The Global Catalogue of Microorganisms (GCM) 10K type strain sequencing project: providing services to taxonomists for standard genome sequencing and annotation.</title>
        <authorList>
            <consortium name="The Broad Institute Genomics Platform"/>
            <consortium name="The Broad Institute Genome Sequencing Center for Infectious Disease"/>
            <person name="Wu L."/>
            <person name="Ma J."/>
        </authorList>
    </citation>
    <scope>NUCLEOTIDE SEQUENCE [LARGE SCALE GENOMIC DNA]</scope>
    <source>
        <strain evidence="7">JCM 18302</strain>
    </source>
</reference>
<keyword evidence="2" id="KW-0285">Flavoprotein</keyword>
<evidence type="ECO:0000256" key="2">
    <source>
        <dbReference type="ARBA" id="ARBA00022630"/>
    </source>
</evidence>
<protein>
    <submittedName>
        <fullName evidence="6">N-methyl-L-tryptophan oxidase</fullName>
    </submittedName>
</protein>
<evidence type="ECO:0000256" key="3">
    <source>
        <dbReference type="ARBA" id="ARBA00022827"/>
    </source>
</evidence>
<dbReference type="InterPro" id="IPR045170">
    <property type="entry name" value="MTOX"/>
</dbReference>
<evidence type="ECO:0000313" key="7">
    <source>
        <dbReference type="Proteomes" id="UP001500804"/>
    </source>
</evidence>